<gene>
    <name evidence="9 10" type="primary">hemL</name>
    <name evidence="10" type="ORF">EI981_23150</name>
</gene>
<reference evidence="11" key="1">
    <citation type="submission" date="2018-12" db="EMBL/GenBank/DDBJ databases">
        <title>Complete genome sequence of Paenibacillus sp. MBLB1234.</title>
        <authorList>
            <person name="Nam Y.-D."/>
            <person name="Kang J."/>
            <person name="Chung W.-H."/>
            <person name="Park Y.S."/>
        </authorList>
    </citation>
    <scope>NUCLEOTIDE SEQUENCE [LARGE SCALE GENOMIC DNA]</scope>
    <source>
        <strain evidence="11">MBLB1234</strain>
    </source>
</reference>
<evidence type="ECO:0000256" key="7">
    <source>
        <dbReference type="ARBA" id="ARBA00023235"/>
    </source>
</evidence>
<dbReference type="PANTHER" id="PTHR43713">
    <property type="entry name" value="GLUTAMATE-1-SEMIALDEHYDE 2,1-AMINOMUTASE"/>
    <property type="match status" value="1"/>
</dbReference>
<evidence type="ECO:0000313" key="11">
    <source>
        <dbReference type="Proteomes" id="UP000270678"/>
    </source>
</evidence>
<dbReference type="GO" id="GO:0005737">
    <property type="term" value="C:cytoplasm"/>
    <property type="evidence" value="ECO:0007669"/>
    <property type="project" value="UniProtKB-SubCell"/>
</dbReference>
<dbReference type="KEGG" id="plut:EI981_23150"/>
<dbReference type="InterPro" id="IPR049704">
    <property type="entry name" value="Aminotrans_3_PPA_site"/>
</dbReference>
<keyword evidence="5 9" id="KW-0963">Cytoplasm</keyword>
<dbReference type="GO" id="GO:0008483">
    <property type="term" value="F:transaminase activity"/>
    <property type="evidence" value="ECO:0007669"/>
    <property type="project" value="InterPro"/>
</dbReference>
<dbReference type="PANTHER" id="PTHR43713:SF3">
    <property type="entry name" value="GLUTAMATE-1-SEMIALDEHYDE 2,1-AMINOMUTASE 1, CHLOROPLASTIC-RELATED"/>
    <property type="match status" value="1"/>
</dbReference>
<keyword evidence="6 9" id="KW-0663">Pyridoxal phosphate</keyword>
<keyword evidence="11" id="KW-1185">Reference proteome</keyword>
<name>A0A3Q9IBN0_9BACL</name>
<dbReference type="GO" id="GO:0006782">
    <property type="term" value="P:protoporphyrinogen IX biosynthetic process"/>
    <property type="evidence" value="ECO:0007669"/>
    <property type="project" value="UniProtKB-UniRule"/>
</dbReference>
<dbReference type="RefSeq" id="WP_127002264.1">
    <property type="nucleotide sequence ID" value="NZ_CP034346.1"/>
</dbReference>
<accession>A0A3Q9IBN0</accession>
<evidence type="ECO:0000256" key="6">
    <source>
        <dbReference type="ARBA" id="ARBA00022898"/>
    </source>
</evidence>
<keyword evidence="7 9" id="KW-0413">Isomerase</keyword>
<comment type="pathway">
    <text evidence="3">Porphyrin-containing compound metabolism; protoporphyrin-IX biosynthesis; 5-aminolevulinate from L-glutamyl-tRNA(Glu): step 2/2.</text>
</comment>
<evidence type="ECO:0000256" key="9">
    <source>
        <dbReference type="HAMAP-Rule" id="MF_00375"/>
    </source>
</evidence>
<dbReference type="NCBIfam" id="TIGR00713">
    <property type="entry name" value="hemL"/>
    <property type="match status" value="1"/>
</dbReference>
<dbReference type="FunFam" id="3.40.640.10:FF:000021">
    <property type="entry name" value="Glutamate-1-semialdehyde 2,1-aminomutase"/>
    <property type="match status" value="1"/>
</dbReference>
<dbReference type="Proteomes" id="UP000270678">
    <property type="component" value="Chromosome"/>
</dbReference>
<dbReference type="AlphaFoldDB" id="A0A3Q9IBN0"/>
<dbReference type="InterPro" id="IPR005814">
    <property type="entry name" value="Aminotrans_3"/>
</dbReference>
<sequence length="433" mass="46375">MNEMLGRKQDGRSYTAFEEAKQYLPGGVNSPVRAYKSVGLTPIYAEHASGSRVYDIDGNSYIDYVGSWGPLIMGHAHPEVVKALQEAAAKGTSFGMPTLLETEMAKVVVERVPSIDIVRMVNSGTEATMSAIRLARGYTGRSKILKFEGSYHGHADSLLIKAGSGVATLGLPDSPGVPEGVASNTIAVPYNDLESVELAFKRFGEEIAGVIVEPVAGNMGVVLPQPGFLEGLRRLTTEYGSVLIFDEVMTGFRVGLNCAQGRFGITPDLTCLGKVIGGGLPVGAYGGKKEIMEQIAPSGPIYQAGTLSGNPLAMTAGFTTLSLLTPEVYDRLENLSAKLEAGFTANAKERGLPCTINRVGSMMCPFLTDQTVVNFETAKTSDLDLFRRYFTALSEEGINVAPSQFEGMFISGVHTDEDIELTIEAHRNALKRL</sequence>
<comment type="cofactor">
    <cofactor evidence="2 9">
        <name>pyridoxal 5'-phosphate</name>
        <dbReference type="ChEBI" id="CHEBI:597326"/>
    </cofactor>
</comment>
<dbReference type="SUPFAM" id="SSF53383">
    <property type="entry name" value="PLP-dependent transferases"/>
    <property type="match status" value="1"/>
</dbReference>
<proteinExistence type="inferred from homology"/>
<dbReference type="InterPro" id="IPR015424">
    <property type="entry name" value="PyrdxlP-dep_Trfase"/>
</dbReference>
<dbReference type="OrthoDB" id="9807885at2"/>
<evidence type="ECO:0000256" key="4">
    <source>
        <dbReference type="ARBA" id="ARBA00008981"/>
    </source>
</evidence>
<dbReference type="HAMAP" id="MF_00375">
    <property type="entry name" value="HemL_aminotrans_3"/>
    <property type="match status" value="1"/>
</dbReference>
<dbReference type="GO" id="GO:0042286">
    <property type="term" value="F:glutamate-1-semialdehyde 2,1-aminomutase activity"/>
    <property type="evidence" value="ECO:0007669"/>
    <property type="project" value="UniProtKB-UniRule"/>
</dbReference>
<dbReference type="PROSITE" id="PS00600">
    <property type="entry name" value="AA_TRANSFER_CLASS_3"/>
    <property type="match status" value="1"/>
</dbReference>
<evidence type="ECO:0000256" key="8">
    <source>
        <dbReference type="ARBA" id="ARBA00023244"/>
    </source>
</evidence>
<protein>
    <recommendedName>
        <fullName evidence="9">Glutamate-1-semialdehyde 2,1-aminomutase</fullName>
        <shortName evidence="9">GSA</shortName>
        <ecNumber evidence="9">5.4.3.8</ecNumber>
    </recommendedName>
    <alternativeName>
        <fullName evidence="9">Glutamate-1-semialdehyde aminotransferase</fullName>
        <shortName evidence="9">GSA-AT</shortName>
    </alternativeName>
</protein>
<evidence type="ECO:0000256" key="5">
    <source>
        <dbReference type="ARBA" id="ARBA00022490"/>
    </source>
</evidence>
<feature type="modified residue" description="N6-(pyridoxal phosphate)lysine" evidence="9">
    <location>
        <position position="274"/>
    </location>
</feature>
<dbReference type="Pfam" id="PF00202">
    <property type="entry name" value="Aminotran_3"/>
    <property type="match status" value="1"/>
</dbReference>
<comment type="catalytic activity">
    <reaction evidence="1 9">
        <text>(S)-4-amino-5-oxopentanoate = 5-aminolevulinate</text>
        <dbReference type="Rhea" id="RHEA:14265"/>
        <dbReference type="ChEBI" id="CHEBI:57501"/>
        <dbReference type="ChEBI" id="CHEBI:356416"/>
        <dbReference type="EC" id="5.4.3.8"/>
    </reaction>
</comment>
<dbReference type="Gene3D" id="3.90.1150.10">
    <property type="entry name" value="Aspartate Aminotransferase, domain 1"/>
    <property type="match status" value="1"/>
</dbReference>
<organism evidence="10 11">
    <name type="scientific">Paenibacillus lutimineralis</name>
    <dbReference type="NCBI Taxonomy" id="2707005"/>
    <lineage>
        <taxon>Bacteria</taxon>
        <taxon>Bacillati</taxon>
        <taxon>Bacillota</taxon>
        <taxon>Bacilli</taxon>
        <taxon>Bacillales</taxon>
        <taxon>Paenibacillaceae</taxon>
        <taxon>Paenibacillus</taxon>
    </lineage>
</organism>
<dbReference type="NCBIfam" id="NF000818">
    <property type="entry name" value="PRK00062.1"/>
    <property type="match status" value="1"/>
</dbReference>
<evidence type="ECO:0000256" key="2">
    <source>
        <dbReference type="ARBA" id="ARBA00001933"/>
    </source>
</evidence>
<dbReference type="Gene3D" id="3.40.640.10">
    <property type="entry name" value="Type I PLP-dependent aspartate aminotransferase-like (Major domain)"/>
    <property type="match status" value="1"/>
</dbReference>
<keyword evidence="8 9" id="KW-0627">Porphyrin biosynthesis</keyword>
<dbReference type="InterPro" id="IPR015421">
    <property type="entry name" value="PyrdxlP-dep_Trfase_major"/>
</dbReference>
<comment type="subunit">
    <text evidence="9">Homodimer.</text>
</comment>
<dbReference type="UniPathway" id="UPA00251">
    <property type="reaction ID" value="UER00317"/>
</dbReference>
<dbReference type="EC" id="5.4.3.8" evidence="9"/>
<evidence type="ECO:0000256" key="1">
    <source>
        <dbReference type="ARBA" id="ARBA00001579"/>
    </source>
</evidence>
<dbReference type="InterPro" id="IPR004639">
    <property type="entry name" value="4pyrrol_synth_GluAld_NH2Trfase"/>
</dbReference>
<comment type="subcellular location">
    <subcellularLocation>
        <location evidence="9">Cytoplasm</location>
    </subcellularLocation>
</comment>
<dbReference type="GO" id="GO:0030170">
    <property type="term" value="F:pyridoxal phosphate binding"/>
    <property type="evidence" value="ECO:0007669"/>
    <property type="project" value="InterPro"/>
</dbReference>
<dbReference type="CDD" id="cd00610">
    <property type="entry name" value="OAT_like"/>
    <property type="match status" value="1"/>
</dbReference>
<evidence type="ECO:0000256" key="3">
    <source>
        <dbReference type="ARBA" id="ARBA00004819"/>
    </source>
</evidence>
<dbReference type="InterPro" id="IPR015422">
    <property type="entry name" value="PyrdxlP-dep_Trfase_small"/>
</dbReference>
<evidence type="ECO:0000313" key="10">
    <source>
        <dbReference type="EMBL" id="AZS17059.1"/>
    </source>
</evidence>
<dbReference type="EMBL" id="CP034346">
    <property type="protein sequence ID" value="AZS17059.1"/>
    <property type="molecule type" value="Genomic_DNA"/>
</dbReference>
<comment type="similarity">
    <text evidence="4 9">Belongs to the class-III pyridoxal-phosphate-dependent aminotransferase family. HemL subfamily.</text>
</comment>